<name>A0A1H1QQE2_9ACTN</name>
<reference evidence="5 6" key="1">
    <citation type="submission" date="2016-10" db="EMBL/GenBank/DDBJ databases">
        <authorList>
            <person name="de Groot N.N."/>
        </authorList>
    </citation>
    <scope>NUCLEOTIDE SEQUENCE [LARGE SCALE GENOMIC DNA]</scope>
    <source>
        <strain evidence="5 6">DSM 21741</strain>
    </source>
</reference>
<evidence type="ECO:0000313" key="5">
    <source>
        <dbReference type="EMBL" id="SDS25712.1"/>
    </source>
</evidence>
<dbReference type="GO" id="GO:0005737">
    <property type="term" value="C:cytoplasm"/>
    <property type="evidence" value="ECO:0007669"/>
    <property type="project" value="UniProtKB-ARBA"/>
</dbReference>
<dbReference type="InterPro" id="IPR029028">
    <property type="entry name" value="Alpha/beta_knot_MTases"/>
</dbReference>
<dbReference type="InterPro" id="IPR001537">
    <property type="entry name" value="SpoU_MeTrfase"/>
</dbReference>
<evidence type="ECO:0000313" key="6">
    <source>
        <dbReference type="Proteomes" id="UP000199092"/>
    </source>
</evidence>
<sequence length="269" mass="27878">MAPAPASQGLVRSARRLLRRKERVQSGEFLAEGRQAVAEALRRPGVVLDLLVSHGAVGRHQDLLAAAVDAGVPVGSVTDPQLATLSDTVTPQGVLAVCRAVDVPLAEALAGQPRLVVLCDQVRDPGNLGTVIRCADAFGADAVLVSRDSVDLWNPKTVRASTGSVFHLPVAVEVDLADAVTRARAAGMAVYGADGGGSDRVDDLALRGGLSRPVLWVMGNEAWGLPAEHADLLDALVALPMYGRAESLNLSTAAAVFLYATATAQRAAS</sequence>
<dbReference type="InterPro" id="IPR051259">
    <property type="entry name" value="rRNA_Methyltransferase"/>
</dbReference>
<protein>
    <submittedName>
        <fullName evidence="5">RNA methyltransferase, TrmH family</fullName>
    </submittedName>
</protein>
<dbReference type="SUPFAM" id="SSF75217">
    <property type="entry name" value="alpha/beta knot"/>
    <property type="match status" value="1"/>
</dbReference>
<dbReference type="GO" id="GO:0032259">
    <property type="term" value="P:methylation"/>
    <property type="evidence" value="ECO:0007669"/>
    <property type="project" value="UniProtKB-KW"/>
</dbReference>
<dbReference type="Proteomes" id="UP000199092">
    <property type="component" value="Chromosome I"/>
</dbReference>
<dbReference type="InterPro" id="IPR029064">
    <property type="entry name" value="Ribosomal_eL30-like_sf"/>
</dbReference>
<gene>
    <name evidence="5" type="ORF">SAMN04488543_1373</name>
</gene>
<evidence type="ECO:0000256" key="2">
    <source>
        <dbReference type="ARBA" id="ARBA00022603"/>
    </source>
</evidence>
<evidence type="ECO:0000259" key="4">
    <source>
        <dbReference type="SMART" id="SM00967"/>
    </source>
</evidence>
<dbReference type="Pfam" id="PF22435">
    <property type="entry name" value="MRM3-like_sub_bind"/>
    <property type="match status" value="1"/>
</dbReference>
<dbReference type="OrthoDB" id="9794400at2"/>
<dbReference type="PANTHER" id="PTHR43191">
    <property type="entry name" value="RRNA METHYLTRANSFERASE 3"/>
    <property type="match status" value="1"/>
</dbReference>
<comment type="similarity">
    <text evidence="1">Belongs to the class IV-like SAM-binding methyltransferase superfamily. RNA methyltransferase TrmH family.</text>
</comment>
<evidence type="ECO:0000256" key="3">
    <source>
        <dbReference type="ARBA" id="ARBA00022679"/>
    </source>
</evidence>
<keyword evidence="3 5" id="KW-0808">Transferase</keyword>
<dbReference type="GO" id="GO:0006396">
    <property type="term" value="P:RNA processing"/>
    <property type="evidence" value="ECO:0007669"/>
    <property type="project" value="InterPro"/>
</dbReference>
<dbReference type="CDD" id="cd18095">
    <property type="entry name" value="SpoU-like_rRNA-MTase"/>
    <property type="match status" value="1"/>
</dbReference>
<accession>A0A1H1QQE2</accession>
<dbReference type="Pfam" id="PF00588">
    <property type="entry name" value="SpoU_methylase"/>
    <property type="match status" value="1"/>
</dbReference>
<dbReference type="SMART" id="SM00967">
    <property type="entry name" value="SpoU_sub_bind"/>
    <property type="match status" value="1"/>
</dbReference>
<feature type="domain" description="RNA 2-O ribose methyltransferase substrate binding" evidence="4">
    <location>
        <begin position="30"/>
        <end position="104"/>
    </location>
</feature>
<dbReference type="InterPro" id="IPR029026">
    <property type="entry name" value="tRNA_m1G_MTases_N"/>
</dbReference>
<dbReference type="EMBL" id="LT629749">
    <property type="protein sequence ID" value="SDS25712.1"/>
    <property type="molecule type" value="Genomic_DNA"/>
</dbReference>
<keyword evidence="2 5" id="KW-0489">Methyltransferase</keyword>
<dbReference type="STRING" id="546871.SAMN04488543_1373"/>
<dbReference type="PANTHER" id="PTHR43191:SF2">
    <property type="entry name" value="RRNA METHYLTRANSFERASE 3, MITOCHONDRIAL"/>
    <property type="match status" value="1"/>
</dbReference>
<keyword evidence="6" id="KW-1185">Reference proteome</keyword>
<dbReference type="GO" id="GO:0003723">
    <property type="term" value="F:RNA binding"/>
    <property type="evidence" value="ECO:0007669"/>
    <property type="project" value="InterPro"/>
</dbReference>
<dbReference type="Gene3D" id="3.40.1280.10">
    <property type="match status" value="1"/>
</dbReference>
<dbReference type="Gene3D" id="3.30.1330.30">
    <property type="match status" value="1"/>
</dbReference>
<dbReference type="InterPro" id="IPR013123">
    <property type="entry name" value="SpoU_subst-bd"/>
</dbReference>
<organism evidence="5 6">
    <name type="scientific">Friedmanniella luteola</name>
    <dbReference type="NCBI Taxonomy" id="546871"/>
    <lineage>
        <taxon>Bacteria</taxon>
        <taxon>Bacillati</taxon>
        <taxon>Actinomycetota</taxon>
        <taxon>Actinomycetes</taxon>
        <taxon>Propionibacteriales</taxon>
        <taxon>Nocardioidaceae</taxon>
        <taxon>Friedmanniella</taxon>
    </lineage>
</organism>
<dbReference type="SUPFAM" id="SSF55315">
    <property type="entry name" value="L30e-like"/>
    <property type="match status" value="1"/>
</dbReference>
<dbReference type="RefSeq" id="WP_091411394.1">
    <property type="nucleotide sequence ID" value="NZ_LT629749.1"/>
</dbReference>
<proteinExistence type="inferred from homology"/>
<dbReference type="GO" id="GO:0008173">
    <property type="term" value="F:RNA methyltransferase activity"/>
    <property type="evidence" value="ECO:0007669"/>
    <property type="project" value="InterPro"/>
</dbReference>
<dbReference type="InterPro" id="IPR053888">
    <property type="entry name" value="MRM3-like_sub_bind"/>
</dbReference>
<evidence type="ECO:0000256" key="1">
    <source>
        <dbReference type="ARBA" id="ARBA00007228"/>
    </source>
</evidence>
<dbReference type="AlphaFoldDB" id="A0A1H1QQE2"/>